<feature type="region of interest" description="Disordered" evidence="1">
    <location>
        <begin position="59"/>
        <end position="101"/>
    </location>
</feature>
<evidence type="ECO:0000313" key="2">
    <source>
        <dbReference type="EMBL" id="EJK59023.1"/>
    </source>
</evidence>
<evidence type="ECO:0000313" key="3">
    <source>
        <dbReference type="Proteomes" id="UP000266841"/>
    </source>
</evidence>
<comment type="caution">
    <text evidence="2">The sequence shown here is derived from an EMBL/GenBank/DDBJ whole genome shotgun (WGS) entry which is preliminary data.</text>
</comment>
<gene>
    <name evidence="2" type="ORF">THAOC_20805</name>
</gene>
<accession>K0RYY4</accession>
<evidence type="ECO:0000256" key="1">
    <source>
        <dbReference type="SAM" id="MobiDB-lite"/>
    </source>
</evidence>
<sequence length="101" mass="10621">GEEAHATTTAADLLGDGRGMMTTTNADVPDPLAMAREAEAREERVVTLNGVRVSLRDLARPGEVPGRPAGRTGTRRDCCEDGGSGRAGLKFGGRGENIEER</sequence>
<dbReference type="Proteomes" id="UP000266841">
    <property type="component" value="Unassembled WGS sequence"/>
</dbReference>
<keyword evidence="3" id="KW-1185">Reference proteome</keyword>
<dbReference type="EMBL" id="AGNL01023809">
    <property type="protein sequence ID" value="EJK59023.1"/>
    <property type="molecule type" value="Genomic_DNA"/>
</dbReference>
<dbReference type="AlphaFoldDB" id="K0RYY4"/>
<protein>
    <submittedName>
        <fullName evidence="2">Uncharacterized protein</fullName>
    </submittedName>
</protein>
<feature type="compositionally biased region" description="Gly residues" evidence="1">
    <location>
        <begin position="82"/>
        <end position="95"/>
    </location>
</feature>
<reference evidence="2 3" key="1">
    <citation type="journal article" date="2012" name="Genome Biol.">
        <title>Genome and low-iron response of an oceanic diatom adapted to chronic iron limitation.</title>
        <authorList>
            <person name="Lommer M."/>
            <person name="Specht M."/>
            <person name="Roy A.S."/>
            <person name="Kraemer L."/>
            <person name="Andreson R."/>
            <person name="Gutowska M.A."/>
            <person name="Wolf J."/>
            <person name="Bergner S.V."/>
            <person name="Schilhabel M.B."/>
            <person name="Klostermeier U.C."/>
            <person name="Beiko R.G."/>
            <person name="Rosenstiel P."/>
            <person name="Hippler M."/>
            <person name="Laroche J."/>
        </authorList>
    </citation>
    <scope>NUCLEOTIDE SEQUENCE [LARGE SCALE GENOMIC DNA]</scope>
    <source>
        <strain evidence="2 3">CCMP1005</strain>
    </source>
</reference>
<proteinExistence type="predicted"/>
<organism evidence="2 3">
    <name type="scientific">Thalassiosira oceanica</name>
    <name type="common">Marine diatom</name>
    <dbReference type="NCBI Taxonomy" id="159749"/>
    <lineage>
        <taxon>Eukaryota</taxon>
        <taxon>Sar</taxon>
        <taxon>Stramenopiles</taxon>
        <taxon>Ochrophyta</taxon>
        <taxon>Bacillariophyta</taxon>
        <taxon>Coscinodiscophyceae</taxon>
        <taxon>Thalassiosirophycidae</taxon>
        <taxon>Thalassiosirales</taxon>
        <taxon>Thalassiosiraceae</taxon>
        <taxon>Thalassiosira</taxon>
    </lineage>
</organism>
<feature type="region of interest" description="Disordered" evidence="1">
    <location>
        <begin position="1"/>
        <end position="29"/>
    </location>
</feature>
<feature type="non-terminal residue" evidence="2">
    <location>
        <position position="1"/>
    </location>
</feature>
<feature type="compositionally biased region" description="Polar residues" evidence="1">
    <location>
        <begin position="1"/>
        <end position="10"/>
    </location>
</feature>
<name>K0RYY4_THAOC</name>